<dbReference type="PIRSF" id="PIRSF014995">
    <property type="entry name" value="UCP014995"/>
    <property type="match status" value="1"/>
</dbReference>
<keyword evidence="1" id="KW-0732">Signal</keyword>
<dbReference type="OrthoDB" id="195316at2"/>
<proteinExistence type="predicted"/>
<evidence type="ECO:0000313" key="2">
    <source>
        <dbReference type="EMBL" id="KGJ90606.1"/>
    </source>
</evidence>
<comment type="caution">
    <text evidence="2">The sequence shown here is derived from an EMBL/GenBank/DDBJ whole genome shotgun (WGS) entry which is preliminary data.</text>
</comment>
<dbReference type="InterPro" id="IPR014469">
    <property type="entry name" value="DUF2271"/>
</dbReference>
<dbReference type="EMBL" id="JQEC01000046">
    <property type="protein sequence ID" value="KGJ90606.1"/>
    <property type="molecule type" value="Genomic_DNA"/>
</dbReference>
<accession>A0A099KJS6</accession>
<dbReference type="Proteomes" id="UP000029868">
    <property type="component" value="Unassembled WGS sequence"/>
</dbReference>
<evidence type="ECO:0000256" key="1">
    <source>
        <dbReference type="SAM" id="SignalP"/>
    </source>
</evidence>
<protein>
    <submittedName>
        <fullName evidence="2">Putative conserved protein UCP014995</fullName>
    </submittedName>
</protein>
<dbReference type="Pfam" id="PF10029">
    <property type="entry name" value="DUF2271"/>
    <property type="match status" value="1"/>
</dbReference>
<feature type="chain" id="PRO_5001948720" evidence="1">
    <location>
        <begin position="26"/>
        <end position="169"/>
    </location>
</feature>
<name>A0A099KJS6_COLPS</name>
<reference evidence="2 3" key="1">
    <citation type="submission" date="2014-08" db="EMBL/GenBank/DDBJ databases">
        <title>Genomic and Phenotypic Diversity of Colwellia psychrerythraea strains from Disparate Marine Basins.</title>
        <authorList>
            <person name="Techtmann S.M."/>
            <person name="Stelling S.C."/>
            <person name="Utturkar S.M."/>
            <person name="Alshibli N."/>
            <person name="Harris A."/>
            <person name="Brown S.D."/>
            <person name="Hazen T.C."/>
        </authorList>
    </citation>
    <scope>NUCLEOTIDE SEQUENCE [LARGE SCALE GENOMIC DNA]</scope>
    <source>
        <strain evidence="2 3">GAB14E</strain>
    </source>
</reference>
<dbReference type="RefSeq" id="WP_033083513.1">
    <property type="nucleotide sequence ID" value="NZ_JQEC01000046.1"/>
</dbReference>
<dbReference type="PATRIC" id="fig|28229.3.peg.3528"/>
<organism evidence="2 3">
    <name type="scientific">Colwellia psychrerythraea</name>
    <name type="common">Vibrio psychroerythus</name>
    <dbReference type="NCBI Taxonomy" id="28229"/>
    <lineage>
        <taxon>Bacteria</taxon>
        <taxon>Pseudomonadati</taxon>
        <taxon>Pseudomonadota</taxon>
        <taxon>Gammaproteobacteria</taxon>
        <taxon>Alteromonadales</taxon>
        <taxon>Colwelliaceae</taxon>
        <taxon>Colwellia</taxon>
    </lineage>
</organism>
<sequence>MKTHLSVLPILACTCLLLASPNSLAQQISVEITIPKITTQPYHKPYVAVWIETQKRQGVHTLAFWHEQKDWFKDVRQWWRKIGRQQSPAYDQVTGATRKPGTYTLKISSKELATLKLNPGEYFLNVEAVREEGGREFIRQKITLGATEIKRYEKLGKHELGKVIISVMP</sequence>
<gene>
    <name evidence="2" type="ORF">GAB14E_3606</name>
</gene>
<dbReference type="AlphaFoldDB" id="A0A099KJS6"/>
<feature type="signal peptide" evidence="1">
    <location>
        <begin position="1"/>
        <end position="25"/>
    </location>
</feature>
<evidence type="ECO:0000313" key="3">
    <source>
        <dbReference type="Proteomes" id="UP000029868"/>
    </source>
</evidence>